<accession>A0A498C294</accession>
<comment type="caution">
    <text evidence="3">The sequence shown here is derived from an EMBL/GenBank/DDBJ whole genome shotgun (WGS) entry which is preliminary data.</text>
</comment>
<keyword evidence="1" id="KW-0472">Membrane</keyword>
<dbReference type="InterPro" id="IPR023346">
    <property type="entry name" value="Lysozyme-like_dom_sf"/>
</dbReference>
<dbReference type="InterPro" id="IPR008258">
    <property type="entry name" value="Transglycosylase_SLT_dom_1"/>
</dbReference>
<dbReference type="EMBL" id="RCDA01000002">
    <property type="protein sequence ID" value="RLK48726.1"/>
    <property type="molecule type" value="Genomic_DNA"/>
</dbReference>
<dbReference type="AlphaFoldDB" id="A0A498C294"/>
<proteinExistence type="predicted"/>
<name>A0A498C294_9GAMM</name>
<keyword evidence="4" id="KW-1185">Reference proteome</keyword>
<protein>
    <submittedName>
        <fullName evidence="3">Transglycosylase-like protein with SLT domain</fullName>
    </submittedName>
</protein>
<dbReference type="Proteomes" id="UP000275461">
    <property type="component" value="Unassembled WGS sequence"/>
</dbReference>
<evidence type="ECO:0000313" key="4">
    <source>
        <dbReference type="Proteomes" id="UP000275461"/>
    </source>
</evidence>
<gene>
    <name evidence="3" type="ORF">DFR31_1837</name>
</gene>
<dbReference type="Pfam" id="PF01464">
    <property type="entry name" value="SLT"/>
    <property type="match status" value="1"/>
</dbReference>
<evidence type="ECO:0000256" key="1">
    <source>
        <dbReference type="SAM" id="Phobius"/>
    </source>
</evidence>
<reference evidence="3 4" key="1">
    <citation type="submission" date="2018-10" db="EMBL/GenBank/DDBJ databases">
        <title>Genomic Encyclopedia of Type Strains, Phase IV (KMG-IV): sequencing the most valuable type-strain genomes for metagenomic binning, comparative biology and taxonomic classification.</title>
        <authorList>
            <person name="Goeker M."/>
        </authorList>
    </citation>
    <scope>NUCLEOTIDE SEQUENCE [LARGE SCALE GENOMIC DNA]</scope>
    <source>
        <strain evidence="3 4">DSM 12769</strain>
    </source>
</reference>
<dbReference type="RefSeq" id="WP_170153650.1">
    <property type="nucleotide sequence ID" value="NZ_RCDA01000002.1"/>
</dbReference>
<dbReference type="SUPFAM" id="SSF53955">
    <property type="entry name" value="Lysozyme-like"/>
    <property type="match status" value="1"/>
</dbReference>
<feature type="transmembrane region" description="Helical" evidence="1">
    <location>
        <begin position="14"/>
        <end position="32"/>
    </location>
</feature>
<dbReference type="CDD" id="cd00254">
    <property type="entry name" value="LT-like"/>
    <property type="match status" value="1"/>
</dbReference>
<keyword evidence="1" id="KW-0812">Transmembrane</keyword>
<keyword evidence="1" id="KW-1133">Transmembrane helix</keyword>
<evidence type="ECO:0000313" key="3">
    <source>
        <dbReference type="EMBL" id="RLK48726.1"/>
    </source>
</evidence>
<organism evidence="3 4">
    <name type="scientific">Alkalispirillum mobile</name>
    <dbReference type="NCBI Taxonomy" id="85925"/>
    <lineage>
        <taxon>Bacteria</taxon>
        <taxon>Pseudomonadati</taxon>
        <taxon>Pseudomonadota</taxon>
        <taxon>Gammaproteobacteria</taxon>
        <taxon>Chromatiales</taxon>
        <taxon>Ectothiorhodospiraceae</taxon>
        <taxon>Alkalispirillum</taxon>
    </lineage>
</organism>
<dbReference type="Gene3D" id="1.10.530.10">
    <property type="match status" value="1"/>
</dbReference>
<sequence>MHSYNPHALSLSDLLVSGLLAAAITLMGILAFEQDGRSAHPGLAVADETGLLSASGHLWETYPWLQPPMENLARLWAAGRHETLSGTESQETPPAETKPLYDLIAEHYPMGMERARQFAGWIEGAADTYEVPAELLAAVIAVESSFRVDVRSSVGAVGPAQLRPEYWSELGYNLNDPGENIRAGARVLSNYYHLCESDWDCALRAYNVGITRVMNGGGGAAGERYVSRISSAPFVAEGGGW</sequence>
<feature type="domain" description="Transglycosylase SLT" evidence="2">
    <location>
        <begin position="122"/>
        <end position="215"/>
    </location>
</feature>
<evidence type="ECO:0000259" key="2">
    <source>
        <dbReference type="Pfam" id="PF01464"/>
    </source>
</evidence>